<dbReference type="OrthoDB" id="24153at2"/>
<keyword evidence="6 7" id="KW-0472">Membrane</keyword>
<dbReference type="AlphaFoldDB" id="A0A5C4T473"/>
<dbReference type="Pfam" id="PF00528">
    <property type="entry name" value="BPD_transp_1"/>
    <property type="match status" value="1"/>
</dbReference>
<dbReference type="InterPro" id="IPR000515">
    <property type="entry name" value="MetI-like"/>
</dbReference>
<comment type="similarity">
    <text evidence="7">Belongs to the binding-protein-dependent transport system permease family.</text>
</comment>
<dbReference type="Proteomes" id="UP000307943">
    <property type="component" value="Unassembled WGS sequence"/>
</dbReference>
<evidence type="ECO:0000313" key="10">
    <source>
        <dbReference type="Proteomes" id="UP000307943"/>
    </source>
</evidence>
<dbReference type="PROSITE" id="PS50928">
    <property type="entry name" value="ABC_TM1"/>
    <property type="match status" value="1"/>
</dbReference>
<feature type="transmembrane region" description="Helical" evidence="7">
    <location>
        <begin position="191"/>
        <end position="216"/>
    </location>
</feature>
<evidence type="ECO:0000256" key="4">
    <source>
        <dbReference type="ARBA" id="ARBA00022692"/>
    </source>
</evidence>
<keyword evidence="4 7" id="KW-0812">Transmembrane</keyword>
<dbReference type="CDD" id="cd06261">
    <property type="entry name" value="TM_PBP2"/>
    <property type="match status" value="1"/>
</dbReference>
<dbReference type="EMBL" id="VDCQ01000040">
    <property type="protein sequence ID" value="TNJ63656.1"/>
    <property type="molecule type" value="Genomic_DNA"/>
</dbReference>
<organism evidence="9 10">
    <name type="scientific">Paenibacillus hemerocallicola</name>
    <dbReference type="NCBI Taxonomy" id="1172614"/>
    <lineage>
        <taxon>Bacteria</taxon>
        <taxon>Bacillati</taxon>
        <taxon>Bacillota</taxon>
        <taxon>Bacilli</taxon>
        <taxon>Bacillales</taxon>
        <taxon>Paenibacillaceae</taxon>
        <taxon>Paenibacillus</taxon>
    </lineage>
</organism>
<evidence type="ECO:0000313" key="9">
    <source>
        <dbReference type="EMBL" id="TNJ63656.1"/>
    </source>
</evidence>
<feature type="domain" description="ABC transmembrane type-1" evidence="8">
    <location>
        <begin position="58"/>
        <end position="255"/>
    </location>
</feature>
<keyword evidence="3" id="KW-1003">Cell membrane</keyword>
<keyword evidence="10" id="KW-1185">Reference proteome</keyword>
<evidence type="ECO:0000256" key="1">
    <source>
        <dbReference type="ARBA" id="ARBA00004651"/>
    </source>
</evidence>
<dbReference type="InterPro" id="IPR035906">
    <property type="entry name" value="MetI-like_sf"/>
</dbReference>
<dbReference type="GO" id="GO:0055085">
    <property type="term" value="P:transmembrane transport"/>
    <property type="evidence" value="ECO:0007669"/>
    <property type="project" value="InterPro"/>
</dbReference>
<protein>
    <submittedName>
        <fullName evidence="9">ABC transporter permease</fullName>
    </submittedName>
</protein>
<evidence type="ECO:0000256" key="6">
    <source>
        <dbReference type="ARBA" id="ARBA00023136"/>
    </source>
</evidence>
<proteinExistence type="inferred from homology"/>
<name>A0A5C4T473_9BACL</name>
<evidence type="ECO:0000256" key="3">
    <source>
        <dbReference type="ARBA" id="ARBA00022475"/>
    </source>
</evidence>
<gene>
    <name evidence="9" type="ORF">FE784_24440</name>
</gene>
<evidence type="ECO:0000256" key="2">
    <source>
        <dbReference type="ARBA" id="ARBA00022448"/>
    </source>
</evidence>
<dbReference type="Gene3D" id="1.10.3720.10">
    <property type="entry name" value="MetI-like"/>
    <property type="match status" value="1"/>
</dbReference>
<feature type="transmembrane region" description="Helical" evidence="7">
    <location>
        <begin position="106"/>
        <end position="125"/>
    </location>
</feature>
<dbReference type="PANTHER" id="PTHR43163">
    <property type="entry name" value="DIPEPTIDE TRANSPORT SYSTEM PERMEASE PROTEIN DPPB-RELATED"/>
    <property type="match status" value="1"/>
</dbReference>
<feature type="transmembrane region" description="Helical" evidence="7">
    <location>
        <begin position="236"/>
        <end position="259"/>
    </location>
</feature>
<sequence length="269" mass="29532">MLPESATEEDRRILAQALGLDQPLHIQFMKFLGDVAHGDFGNSFRYGQPAMPLVLERLPASLELAVASIFVSIIIAIPLGIISAIKRDTYLDMFISGLSVLGKSMPSFWLGMILILLVSVQFGLLPVSGRGSWEHLILPAVTLGASLAAQKTKLIRSNMLEVLNQDYIRTARSKGLRETVVIFKHAFRNTLIPVVTLMALQIPQLIGGALIIETVFAWPGMGQLTITAINARDMAVVQAAVFFVSGLIIVSNLLTDVLYRYLDPRIKYS</sequence>
<keyword evidence="2 7" id="KW-0813">Transport</keyword>
<dbReference type="GO" id="GO:0005886">
    <property type="term" value="C:plasma membrane"/>
    <property type="evidence" value="ECO:0007669"/>
    <property type="project" value="UniProtKB-SubCell"/>
</dbReference>
<comment type="subcellular location">
    <subcellularLocation>
        <location evidence="1 7">Cell membrane</location>
        <topology evidence="1 7">Multi-pass membrane protein</topology>
    </subcellularLocation>
</comment>
<keyword evidence="5 7" id="KW-1133">Transmembrane helix</keyword>
<dbReference type="PANTHER" id="PTHR43163:SF6">
    <property type="entry name" value="DIPEPTIDE TRANSPORT SYSTEM PERMEASE PROTEIN DPPB-RELATED"/>
    <property type="match status" value="1"/>
</dbReference>
<reference evidence="9 10" key="1">
    <citation type="submission" date="2019-05" db="EMBL/GenBank/DDBJ databases">
        <title>We sequenced the genome of Paenibacillus hemerocallicola KCTC 33185 for further insight into its adaptation and study the phylogeny of Paenibacillus.</title>
        <authorList>
            <person name="Narsing Rao M.P."/>
        </authorList>
    </citation>
    <scope>NUCLEOTIDE SEQUENCE [LARGE SCALE GENOMIC DNA]</scope>
    <source>
        <strain evidence="9 10">KCTC 33185</strain>
    </source>
</reference>
<comment type="caution">
    <text evidence="9">The sequence shown here is derived from an EMBL/GenBank/DDBJ whole genome shotgun (WGS) entry which is preliminary data.</text>
</comment>
<evidence type="ECO:0000256" key="7">
    <source>
        <dbReference type="RuleBase" id="RU363032"/>
    </source>
</evidence>
<evidence type="ECO:0000259" key="8">
    <source>
        <dbReference type="PROSITE" id="PS50928"/>
    </source>
</evidence>
<evidence type="ECO:0000256" key="5">
    <source>
        <dbReference type="ARBA" id="ARBA00022989"/>
    </source>
</evidence>
<accession>A0A5C4T473</accession>
<dbReference type="SUPFAM" id="SSF161098">
    <property type="entry name" value="MetI-like"/>
    <property type="match status" value="1"/>
</dbReference>
<feature type="transmembrane region" description="Helical" evidence="7">
    <location>
        <begin position="64"/>
        <end position="85"/>
    </location>
</feature>